<dbReference type="PATRIC" id="fig|1122985.7.peg.3089"/>
<comment type="caution">
    <text evidence="1">The sequence shown here is derived from an EMBL/GenBank/DDBJ whole genome shotgun (WGS) entry which is preliminary data.</text>
</comment>
<evidence type="ECO:0000313" key="1">
    <source>
        <dbReference type="EMBL" id="KDR50963.1"/>
    </source>
</evidence>
<gene>
    <name evidence="1" type="ORF">HMPREF1991_02987</name>
</gene>
<accession>A0A069QDJ0</accession>
<keyword evidence="2" id="KW-1185">Reference proteome</keyword>
<dbReference type="EMBL" id="JNGW01000129">
    <property type="protein sequence ID" value="KDR50963.1"/>
    <property type="molecule type" value="Genomic_DNA"/>
</dbReference>
<sequence>MRKTTHGLRMGRLAFKEGGLNHINSAIDNHPLQLFWGLIVEQRK</sequence>
<proteinExistence type="predicted"/>
<dbReference type="AlphaFoldDB" id="A0A069QDJ0"/>
<protein>
    <submittedName>
        <fullName evidence="1">Uncharacterized protein</fullName>
    </submittedName>
</protein>
<name>A0A069QDJ0_HOYLO</name>
<organism evidence="1 2">
    <name type="scientific">Hoylesella loescheii DSM 19665 = JCM 12249 = ATCC 15930</name>
    <dbReference type="NCBI Taxonomy" id="1122985"/>
    <lineage>
        <taxon>Bacteria</taxon>
        <taxon>Pseudomonadati</taxon>
        <taxon>Bacteroidota</taxon>
        <taxon>Bacteroidia</taxon>
        <taxon>Bacteroidales</taxon>
        <taxon>Prevotellaceae</taxon>
        <taxon>Hoylesella</taxon>
    </lineage>
</organism>
<reference evidence="1 2" key="1">
    <citation type="submission" date="2013-08" db="EMBL/GenBank/DDBJ databases">
        <authorList>
            <person name="Weinstock G."/>
            <person name="Sodergren E."/>
            <person name="Wylie T."/>
            <person name="Fulton L."/>
            <person name="Fulton R."/>
            <person name="Fronick C."/>
            <person name="O'Laughlin M."/>
            <person name="Godfrey J."/>
            <person name="Miner T."/>
            <person name="Herter B."/>
            <person name="Appelbaum E."/>
            <person name="Cordes M."/>
            <person name="Lek S."/>
            <person name="Wollam A."/>
            <person name="Pepin K.H."/>
            <person name="Palsikar V.B."/>
            <person name="Mitreva M."/>
            <person name="Wilson R.K."/>
        </authorList>
    </citation>
    <scope>NUCLEOTIDE SEQUENCE [LARGE SCALE GENOMIC DNA]</scope>
    <source>
        <strain evidence="1 2">ATCC 15930</strain>
    </source>
</reference>
<dbReference type="Proteomes" id="UP000027442">
    <property type="component" value="Unassembled WGS sequence"/>
</dbReference>
<dbReference type="HOGENOM" id="CLU_3220391_0_0_10"/>
<evidence type="ECO:0000313" key="2">
    <source>
        <dbReference type="Proteomes" id="UP000027442"/>
    </source>
</evidence>